<dbReference type="InterPro" id="IPR036691">
    <property type="entry name" value="Endo/exonu/phosph_ase_sf"/>
</dbReference>
<dbReference type="RefSeq" id="XP_005772186.1">
    <property type="nucleotide sequence ID" value="XM_005772129.1"/>
</dbReference>
<evidence type="ECO:0000313" key="2">
    <source>
        <dbReference type="EnsemblProtists" id="EOD19757"/>
    </source>
</evidence>
<evidence type="ECO:0000259" key="1">
    <source>
        <dbReference type="SMART" id="SM00128"/>
    </source>
</evidence>
<organism evidence="2 3">
    <name type="scientific">Emiliania huxleyi (strain CCMP1516)</name>
    <dbReference type="NCBI Taxonomy" id="280463"/>
    <lineage>
        <taxon>Eukaryota</taxon>
        <taxon>Haptista</taxon>
        <taxon>Haptophyta</taxon>
        <taxon>Prymnesiophyceae</taxon>
        <taxon>Isochrysidales</taxon>
        <taxon>Noelaerhabdaceae</taxon>
        <taxon>Emiliania</taxon>
    </lineage>
</organism>
<dbReference type="STRING" id="2903.R1CBM0"/>
<dbReference type="EnsemblProtists" id="EOD19757">
    <property type="protein sequence ID" value="EOD19757"/>
    <property type="gene ID" value="EMIHUDRAFT_444833"/>
</dbReference>
<dbReference type="PaxDb" id="2903-EOD19757"/>
<dbReference type="InterPro" id="IPR046985">
    <property type="entry name" value="IP5"/>
</dbReference>
<dbReference type="GeneID" id="17265329"/>
<dbReference type="Pfam" id="PF22669">
    <property type="entry name" value="Exo_endo_phos2"/>
    <property type="match status" value="1"/>
</dbReference>
<name>A0A0D3J8C2_EMIH1</name>
<dbReference type="GO" id="GO:0046856">
    <property type="term" value="P:phosphatidylinositol dephosphorylation"/>
    <property type="evidence" value="ECO:0007669"/>
    <property type="project" value="InterPro"/>
</dbReference>
<dbReference type="GO" id="GO:0004439">
    <property type="term" value="F:phosphatidylinositol-4,5-bisphosphate 5-phosphatase activity"/>
    <property type="evidence" value="ECO:0007669"/>
    <property type="project" value="TreeGrafter"/>
</dbReference>
<dbReference type="Proteomes" id="UP000013827">
    <property type="component" value="Unassembled WGS sequence"/>
</dbReference>
<dbReference type="PANTHER" id="PTHR11200:SF300">
    <property type="entry name" value="TYPE II INOSITOL 1,4,5-TRISPHOSPHATE 5-PHOSPHATASE"/>
    <property type="match status" value="1"/>
</dbReference>
<dbReference type="SUPFAM" id="SSF56219">
    <property type="entry name" value="DNase I-like"/>
    <property type="match status" value="1"/>
</dbReference>
<sequence length="398" mass="42465">MCRRVPAEPALRIVVSTWNVAQTAPPAEGLGEWLGAGAGADIHAVALQEVVELDSALSYCRCCAGGGLSRQAAAWEAAVSAELGSLERVASLQLVGMVLLVYVSPSLAPHVAVEAQLAGTGPLRFGNKGAVAATLLFKGSSLTFLCCHLAAGKKGPHRRNAEFHEVMRRLRLGVLDQRREGGAISTDPALSGRQLLVWCGDLNYRLSLPNEEARSLAAAGRHAEMLQADELLASREGAHAFEGFAEASIHFAPTYKFDRGTDTLDSSKKRRAQLARCGPWRGGAPPPPPKAYMAHPQLQTSDHRPVSATLSLALLPFDPALAPELRGTTDAPLAQWLLETLGCASVATCLRPGDGGSYERLDDQSHREQGVRYPVGYDPKQLAGLARRYGDLPTPHVL</sequence>
<dbReference type="HOGENOM" id="CLU_685927_0_0_1"/>
<dbReference type="eggNOG" id="KOG0565">
    <property type="taxonomic scope" value="Eukaryota"/>
</dbReference>
<reference evidence="3" key="1">
    <citation type="journal article" date="2013" name="Nature">
        <title>Pan genome of the phytoplankton Emiliania underpins its global distribution.</title>
        <authorList>
            <person name="Read B.A."/>
            <person name="Kegel J."/>
            <person name="Klute M.J."/>
            <person name="Kuo A."/>
            <person name="Lefebvre S.C."/>
            <person name="Maumus F."/>
            <person name="Mayer C."/>
            <person name="Miller J."/>
            <person name="Monier A."/>
            <person name="Salamov A."/>
            <person name="Young J."/>
            <person name="Aguilar M."/>
            <person name="Claverie J.M."/>
            <person name="Frickenhaus S."/>
            <person name="Gonzalez K."/>
            <person name="Herman E.K."/>
            <person name="Lin Y.C."/>
            <person name="Napier J."/>
            <person name="Ogata H."/>
            <person name="Sarno A.F."/>
            <person name="Shmutz J."/>
            <person name="Schroeder D."/>
            <person name="de Vargas C."/>
            <person name="Verret F."/>
            <person name="von Dassow P."/>
            <person name="Valentin K."/>
            <person name="Van de Peer Y."/>
            <person name="Wheeler G."/>
            <person name="Dacks J.B."/>
            <person name="Delwiche C.F."/>
            <person name="Dyhrman S.T."/>
            <person name="Glockner G."/>
            <person name="John U."/>
            <person name="Richards T."/>
            <person name="Worden A.Z."/>
            <person name="Zhang X."/>
            <person name="Grigoriev I.V."/>
            <person name="Allen A.E."/>
            <person name="Bidle K."/>
            <person name="Borodovsky M."/>
            <person name="Bowler C."/>
            <person name="Brownlee C."/>
            <person name="Cock J.M."/>
            <person name="Elias M."/>
            <person name="Gladyshev V.N."/>
            <person name="Groth M."/>
            <person name="Guda C."/>
            <person name="Hadaegh A."/>
            <person name="Iglesias-Rodriguez M.D."/>
            <person name="Jenkins J."/>
            <person name="Jones B.M."/>
            <person name="Lawson T."/>
            <person name="Leese F."/>
            <person name="Lindquist E."/>
            <person name="Lobanov A."/>
            <person name="Lomsadze A."/>
            <person name="Malik S.B."/>
            <person name="Marsh M.E."/>
            <person name="Mackinder L."/>
            <person name="Mock T."/>
            <person name="Mueller-Roeber B."/>
            <person name="Pagarete A."/>
            <person name="Parker M."/>
            <person name="Probert I."/>
            <person name="Quesneville H."/>
            <person name="Raines C."/>
            <person name="Rensing S.A."/>
            <person name="Riano-Pachon D.M."/>
            <person name="Richier S."/>
            <person name="Rokitta S."/>
            <person name="Shiraiwa Y."/>
            <person name="Soanes D.M."/>
            <person name="van der Giezen M."/>
            <person name="Wahlund T.M."/>
            <person name="Williams B."/>
            <person name="Wilson W."/>
            <person name="Wolfe G."/>
            <person name="Wurch L.L."/>
        </authorList>
    </citation>
    <scope>NUCLEOTIDE SEQUENCE</scope>
</reference>
<accession>A0A0D3J8C2</accession>
<reference evidence="2" key="2">
    <citation type="submission" date="2024-10" db="UniProtKB">
        <authorList>
            <consortium name="EnsemblProtists"/>
        </authorList>
    </citation>
    <scope>IDENTIFICATION</scope>
</reference>
<proteinExistence type="predicted"/>
<protein>
    <recommendedName>
        <fullName evidence="1">Inositol polyphosphate-related phosphatase domain-containing protein</fullName>
    </recommendedName>
</protein>
<dbReference type="Gene3D" id="3.60.10.10">
    <property type="entry name" value="Endonuclease/exonuclease/phosphatase"/>
    <property type="match status" value="1"/>
</dbReference>
<dbReference type="InterPro" id="IPR000300">
    <property type="entry name" value="IPPc"/>
</dbReference>
<evidence type="ECO:0000313" key="3">
    <source>
        <dbReference type="Proteomes" id="UP000013827"/>
    </source>
</evidence>
<dbReference type="AlphaFoldDB" id="A0A0D3J8C2"/>
<dbReference type="SMART" id="SM00128">
    <property type="entry name" value="IPPc"/>
    <property type="match status" value="1"/>
</dbReference>
<dbReference type="PANTHER" id="PTHR11200">
    <property type="entry name" value="INOSITOL 5-PHOSPHATASE"/>
    <property type="match status" value="1"/>
</dbReference>
<dbReference type="KEGG" id="ehx:EMIHUDRAFT_444833"/>
<feature type="domain" description="Inositol polyphosphate-related phosphatase" evidence="1">
    <location>
        <begin position="9"/>
        <end position="318"/>
    </location>
</feature>
<keyword evidence="3" id="KW-1185">Reference proteome</keyword>